<dbReference type="STRING" id="6313.A0A0K0D9J2"/>
<dbReference type="WBParaSite" id="ACAC_0000679801-mRNA-1">
    <property type="protein sequence ID" value="ACAC_0000679801-mRNA-1"/>
    <property type="gene ID" value="ACAC_0000679801"/>
</dbReference>
<evidence type="ECO:0000313" key="2">
    <source>
        <dbReference type="WBParaSite" id="ACAC_0000679801-mRNA-1"/>
    </source>
</evidence>
<protein>
    <submittedName>
        <fullName evidence="2">RNase H domain-containing protein</fullName>
    </submittedName>
</protein>
<name>A0A0K0D9J2_ANGCA</name>
<reference evidence="1" key="1">
    <citation type="submission" date="2012-09" db="EMBL/GenBank/DDBJ databases">
        <authorList>
            <person name="Martin A.A."/>
        </authorList>
    </citation>
    <scope>NUCLEOTIDE SEQUENCE</scope>
</reference>
<organism evidence="1 2">
    <name type="scientific">Angiostrongylus cantonensis</name>
    <name type="common">Rat lungworm</name>
    <dbReference type="NCBI Taxonomy" id="6313"/>
    <lineage>
        <taxon>Eukaryota</taxon>
        <taxon>Metazoa</taxon>
        <taxon>Ecdysozoa</taxon>
        <taxon>Nematoda</taxon>
        <taxon>Chromadorea</taxon>
        <taxon>Rhabditida</taxon>
        <taxon>Rhabditina</taxon>
        <taxon>Rhabditomorpha</taxon>
        <taxon>Strongyloidea</taxon>
        <taxon>Metastrongylidae</taxon>
        <taxon>Angiostrongylus</taxon>
    </lineage>
</organism>
<accession>A0A0K0D9J2</accession>
<evidence type="ECO:0000313" key="1">
    <source>
        <dbReference type="Proteomes" id="UP000035642"/>
    </source>
</evidence>
<proteinExistence type="predicted"/>
<dbReference type="AlphaFoldDB" id="A0A0K0D9J2"/>
<dbReference type="Proteomes" id="UP000035642">
    <property type="component" value="Unassembled WGS sequence"/>
</dbReference>
<keyword evidence="1" id="KW-1185">Reference proteome</keyword>
<sequence length="179" mass="20683">MVWEILRANEKGWQWDSGWQHVLRSRSVFSTQEEMDKCFELLNEQSEYIEFTQEKPEENWLPFLHVQVRLSSSGYMTKHKEGDREKHVSNSHLRVYGEGIKGGIEQHGSKIPFTLPVISDEVSIAIMRCLRRADLKESVAIVETPPDTLRRQLVCNGLCDRLCETQNCVVCPYGRTVTA</sequence>
<reference evidence="2" key="2">
    <citation type="submission" date="2017-02" db="UniProtKB">
        <authorList>
            <consortium name="WormBaseParasite"/>
        </authorList>
    </citation>
    <scope>IDENTIFICATION</scope>
</reference>